<dbReference type="Gene3D" id="3.40.50.2300">
    <property type="match status" value="1"/>
</dbReference>
<keyword evidence="6 15" id="KW-0418">Kinase</keyword>
<evidence type="ECO:0000256" key="7">
    <source>
        <dbReference type="ARBA" id="ARBA00022840"/>
    </source>
</evidence>
<dbReference type="InterPro" id="IPR036097">
    <property type="entry name" value="HisK_dim/P_sf"/>
</dbReference>
<dbReference type="PROSITE" id="PS50113">
    <property type="entry name" value="PAC"/>
    <property type="match status" value="1"/>
</dbReference>
<dbReference type="Pfam" id="PF13426">
    <property type="entry name" value="PAS_9"/>
    <property type="match status" value="1"/>
</dbReference>
<evidence type="ECO:0000313" key="15">
    <source>
        <dbReference type="EMBL" id="SPF48747.1"/>
    </source>
</evidence>
<dbReference type="SUPFAM" id="SSF52172">
    <property type="entry name" value="CheY-like"/>
    <property type="match status" value="1"/>
</dbReference>
<dbReference type="InterPro" id="IPR001610">
    <property type="entry name" value="PAC"/>
</dbReference>
<dbReference type="NCBIfam" id="TIGR00229">
    <property type="entry name" value="sensory_box"/>
    <property type="match status" value="2"/>
</dbReference>
<dbReference type="Pfam" id="PF00989">
    <property type="entry name" value="PAS"/>
    <property type="match status" value="1"/>
</dbReference>
<keyword evidence="3 9" id="KW-0597">Phosphoprotein</keyword>
<evidence type="ECO:0000256" key="10">
    <source>
        <dbReference type="SAM" id="MobiDB-lite"/>
    </source>
</evidence>
<dbReference type="Proteomes" id="UP000238701">
    <property type="component" value="Unassembled WGS sequence"/>
</dbReference>
<dbReference type="InterPro" id="IPR011006">
    <property type="entry name" value="CheY-like_superfamily"/>
</dbReference>
<dbReference type="SUPFAM" id="SSF47384">
    <property type="entry name" value="Homodimeric domain of signal transducing histidine kinase"/>
    <property type="match status" value="1"/>
</dbReference>
<feature type="domain" description="Response regulatory" evidence="12">
    <location>
        <begin position="736"/>
        <end position="852"/>
    </location>
</feature>
<dbReference type="SMART" id="SM00086">
    <property type="entry name" value="PAC"/>
    <property type="match status" value="2"/>
</dbReference>
<evidence type="ECO:0000259" key="13">
    <source>
        <dbReference type="PROSITE" id="PS50112"/>
    </source>
</evidence>
<dbReference type="InterPro" id="IPR005467">
    <property type="entry name" value="His_kinase_dom"/>
</dbReference>
<dbReference type="SUPFAM" id="SSF55874">
    <property type="entry name" value="ATPase domain of HSP90 chaperone/DNA topoisomerase II/histidine kinase"/>
    <property type="match status" value="1"/>
</dbReference>
<dbReference type="InterPro" id="IPR001789">
    <property type="entry name" value="Sig_transdc_resp-reg_receiver"/>
</dbReference>
<feature type="domain" description="PAC" evidence="14">
    <location>
        <begin position="428"/>
        <end position="480"/>
    </location>
</feature>
<evidence type="ECO:0000256" key="6">
    <source>
        <dbReference type="ARBA" id="ARBA00022777"/>
    </source>
</evidence>
<dbReference type="PROSITE" id="PS50112">
    <property type="entry name" value="PAS"/>
    <property type="match status" value="2"/>
</dbReference>
<comment type="catalytic activity">
    <reaction evidence="1">
        <text>ATP + protein L-histidine = ADP + protein N-phospho-L-histidine.</text>
        <dbReference type="EC" id="2.7.13.3"/>
    </reaction>
</comment>
<dbReference type="EMBL" id="OMOD01000186">
    <property type="protein sequence ID" value="SPF48747.1"/>
    <property type="molecule type" value="Genomic_DNA"/>
</dbReference>
<evidence type="ECO:0000313" key="16">
    <source>
        <dbReference type="Proteomes" id="UP000238701"/>
    </source>
</evidence>
<keyword evidence="7" id="KW-0067">ATP-binding</keyword>
<dbReference type="Gene3D" id="3.30.565.10">
    <property type="entry name" value="Histidine kinase-like ATPase, C-terminal domain"/>
    <property type="match status" value="1"/>
</dbReference>
<dbReference type="SUPFAM" id="SSF55785">
    <property type="entry name" value="PYP-like sensor domain (PAS domain)"/>
    <property type="match status" value="2"/>
</dbReference>
<dbReference type="InterPro" id="IPR036890">
    <property type="entry name" value="HATPase_C_sf"/>
</dbReference>
<dbReference type="Gene3D" id="1.10.287.130">
    <property type="match status" value="1"/>
</dbReference>
<dbReference type="SUPFAM" id="SSF55781">
    <property type="entry name" value="GAF domain-like"/>
    <property type="match status" value="1"/>
</dbReference>
<feature type="domain" description="Histidine kinase" evidence="11">
    <location>
        <begin position="493"/>
        <end position="716"/>
    </location>
</feature>
<dbReference type="SMART" id="SM00065">
    <property type="entry name" value="GAF"/>
    <property type="match status" value="1"/>
</dbReference>
<dbReference type="InterPro" id="IPR003018">
    <property type="entry name" value="GAF"/>
</dbReference>
<evidence type="ECO:0000256" key="2">
    <source>
        <dbReference type="ARBA" id="ARBA00012438"/>
    </source>
</evidence>
<dbReference type="GO" id="GO:0005524">
    <property type="term" value="F:ATP binding"/>
    <property type="evidence" value="ECO:0007669"/>
    <property type="project" value="UniProtKB-KW"/>
</dbReference>
<dbReference type="SMART" id="SM00091">
    <property type="entry name" value="PAS"/>
    <property type="match status" value="2"/>
</dbReference>
<dbReference type="CDD" id="cd00130">
    <property type="entry name" value="PAS"/>
    <property type="match status" value="2"/>
</dbReference>
<proteinExistence type="predicted"/>
<keyword evidence="4 15" id="KW-0808">Transferase</keyword>
<name>A0A2U3LA02_9BACT</name>
<dbReference type="PROSITE" id="PS50110">
    <property type="entry name" value="RESPONSE_REGULATORY"/>
    <property type="match status" value="1"/>
</dbReference>
<dbReference type="InterPro" id="IPR035965">
    <property type="entry name" value="PAS-like_dom_sf"/>
</dbReference>
<evidence type="ECO:0000256" key="1">
    <source>
        <dbReference type="ARBA" id="ARBA00000085"/>
    </source>
</evidence>
<dbReference type="OrthoDB" id="9761183at2"/>
<dbReference type="EC" id="2.7.13.3" evidence="2"/>
<dbReference type="SMART" id="SM00388">
    <property type="entry name" value="HisKA"/>
    <property type="match status" value="1"/>
</dbReference>
<dbReference type="InterPro" id="IPR029016">
    <property type="entry name" value="GAF-like_dom_sf"/>
</dbReference>
<dbReference type="Gene3D" id="3.30.450.20">
    <property type="entry name" value="PAS domain"/>
    <property type="match status" value="2"/>
</dbReference>
<gene>
    <name evidence="15" type="ORF">SBA1_880027</name>
</gene>
<dbReference type="InterPro" id="IPR003594">
    <property type="entry name" value="HATPase_dom"/>
</dbReference>
<evidence type="ECO:0000259" key="12">
    <source>
        <dbReference type="PROSITE" id="PS50110"/>
    </source>
</evidence>
<feature type="modified residue" description="4-aspartylphosphate" evidence="9">
    <location>
        <position position="787"/>
    </location>
</feature>
<dbReference type="PROSITE" id="PS50109">
    <property type="entry name" value="HIS_KIN"/>
    <property type="match status" value="1"/>
</dbReference>
<evidence type="ECO:0000256" key="4">
    <source>
        <dbReference type="ARBA" id="ARBA00022679"/>
    </source>
</evidence>
<dbReference type="CDD" id="cd00156">
    <property type="entry name" value="REC"/>
    <property type="match status" value="1"/>
</dbReference>
<dbReference type="PANTHER" id="PTHR43065:SF42">
    <property type="entry name" value="TWO-COMPONENT SENSOR PPRA"/>
    <property type="match status" value="1"/>
</dbReference>
<dbReference type="Pfam" id="PF02518">
    <property type="entry name" value="HATPase_c"/>
    <property type="match status" value="1"/>
</dbReference>
<keyword evidence="5" id="KW-0547">Nucleotide-binding</keyword>
<dbReference type="InterPro" id="IPR000014">
    <property type="entry name" value="PAS"/>
</dbReference>
<feature type="domain" description="PAS" evidence="13">
    <location>
        <begin position="355"/>
        <end position="396"/>
    </location>
</feature>
<dbReference type="Gene3D" id="3.30.450.40">
    <property type="match status" value="1"/>
</dbReference>
<dbReference type="Pfam" id="PF00512">
    <property type="entry name" value="HisKA"/>
    <property type="match status" value="1"/>
</dbReference>
<dbReference type="SMART" id="SM00448">
    <property type="entry name" value="REC"/>
    <property type="match status" value="1"/>
</dbReference>
<evidence type="ECO:0000256" key="8">
    <source>
        <dbReference type="ARBA" id="ARBA00023012"/>
    </source>
</evidence>
<evidence type="ECO:0000259" key="14">
    <source>
        <dbReference type="PROSITE" id="PS50113"/>
    </source>
</evidence>
<protein>
    <recommendedName>
        <fullName evidence="2">histidine kinase</fullName>
        <ecNumber evidence="2">2.7.13.3</ecNumber>
    </recommendedName>
</protein>
<dbReference type="PRINTS" id="PR00344">
    <property type="entry name" value="BCTRLSENSOR"/>
</dbReference>
<organism evidence="15 16">
    <name type="scientific">Candidatus Sulfotelmatobacter kueseliae</name>
    <dbReference type="NCBI Taxonomy" id="2042962"/>
    <lineage>
        <taxon>Bacteria</taxon>
        <taxon>Pseudomonadati</taxon>
        <taxon>Acidobacteriota</taxon>
        <taxon>Terriglobia</taxon>
        <taxon>Terriglobales</taxon>
        <taxon>Candidatus Korobacteraceae</taxon>
        <taxon>Candidatus Sulfotelmatobacter</taxon>
    </lineage>
</organism>
<sequence>MSKRVNRPDEAELARAQRLKEALESGSPPTFIQPEIASPPSGSSCPAHSCPIPPPGAPFSSPLEVPETRLQCLDQMFRMSPDGLCVADGEHRILWVNRTFGQMFGYQAGEVLGQQLGSLVVPEERLPETRWVSDEVARGNPITIETQRRKKDGSLLEVSVTCAPLMVEGKPTCYYARYHDISDRKRVETLSSALYRVAEKSTSVHDLQQFFAAVHGIVNELMYAHNLCIALYDRDTDLVYYPYFVDEQDSAPGPQKIGRGLTDYLIRTGEPLLATPEVLQAMEERGEVARNGSRSLDWMGVPLKVGDHTIGALVVQTYSENIRYGERDKEILTFVARQLAGAVEIKRNEQALRQSEARYRSLVQSSVYGIYRSSLEGRFLDVNPALITMLGYSSAEEVLLLDPETQVFAQAEEQARLIEEFRRAGRLDGMEVKWKRKGGSPITVRISGRAVSSSDEPADVLEAIAEDVTDRRLLEDQFRQAQKMEAVGRLAGGVAHDFNNLLMVISGYTEVILGKLDMDHPLHEKGRAIQQAADRATTLTRQLLAFSRKQMLELKVVDVNTIVEDMERLLRPLIGENIELITWLTPEAGHTRADAGQLEQVLMNLVVNAKDAMPNGGKLTLQTQNIRTDEGHRRGPTFIPPGNYVLLSVSDTGMGMDIETQSRIFEPFFTTKELGKGTGLGLSTVYGIVKQSGGYVLVQSEVGRGSTFQIYLPRVEEVAQSHAAPALHAAAGGSETVLLVEDEQSVRELVRDTLIGKGYRVVEAENGEAGLTVTAKHEGNIDLVITDVVMPGMGGREMVQRLTETHPKIKVLYLSGYTEDTVVSEGATESGTAFLQKPFTLQHLSRKVREVLG</sequence>
<evidence type="ECO:0000256" key="5">
    <source>
        <dbReference type="ARBA" id="ARBA00022741"/>
    </source>
</evidence>
<dbReference type="InterPro" id="IPR004358">
    <property type="entry name" value="Sig_transdc_His_kin-like_C"/>
</dbReference>
<dbReference type="InterPro" id="IPR000700">
    <property type="entry name" value="PAS-assoc_C"/>
</dbReference>
<dbReference type="InterPro" id="IPR003661">
    <property type="entry name" value="HisK_dim/P_dom"/>
</dbReference>
<feature type="region of interest" description="Disordered" evidence="10">
    <location>
        <begin position="21"/>
        <end position="63"/>
    </location>
</feature>
<accession>A0A2U3LA02</accession>
<feature type="domain" description="PAS" evidence="13">
    <location>
        <begin position="69"/>
        <end position="125"/>
    </location>
</feature>
<keyword evidence="8" id="KW-0902">Two-component regulatory system</keyword>
<dbReference type="InterPro" id="IPR013767">
    <property type="entry name" value="PAS_fold"/>
</dbReference>
<dbReference type="PANTHER" id="PTHR43065">
    <property type="entry name" value="SENSOR HISTIDINE KINASE"/>
    <property type="match status" value="1"/>
</dbReference>
<dbReference type="AlphaFoldDB" id="A0A2U3LA02"/>
<dbReference type="Pfam" id="PF13185">
    <property type="entry name" value="GAF_2"/>
    <property type="match status" value="1"/>
</dbReference>
<dbReference type="Pfam" id="PF00072">
    <property type="entry name" value="Response_reg"/>
    <property type="match status" value="1"/>
</dbReference>
<dbReference type="GO" id="GO:0006355">
    <property type="term" value="P:regulation of DNA-templated transcription"/>
    <property type="evidence" value="ECO:0007669"/>
    <property type="project" value="InterPro"/>
</dbReference>
<reference evidence="16" key="1">
    <citation type="submission" date="2018-02" db="EMBL/GenBank/DDBJ databases">
        <authorList>
            <person name="Hausmann B."/>
        </authorList>
    </citation>
    <scope>NUCLEOTIDE SEQUENCE [LARGE SCALE GENOMIC DNA]</scope>
    <source>
        <strain evidence="16">Peat soil MAG SbA1</strain>
    </source>
</reference>
<evidence type="ECO:0000256" key="3">
    <source>
        <dbReference type="ARBA" id="ARBA00022553"/>
    </source>
</evidence>
<dbReference type="SMART" id="SM00387">
    <property type="entry name" value="HATPase_c"/>
    <property type="match status" value="1"/>
</dbReference>
<evidence type="ECO:0000259" key="11">
    <source>
        <dbReference type="PROSITE" id="PS50109"/>
    </source>
</evidence>
<evidence type="ECO:0000256" key="9">
    <source>
        <dbReference type="PROSITE-ProRule" id="PRU00169"/>
    </source>
</evidence>
<dbReference type="CDD" id="cd00082">
    <property type="entry name" value="HisKA"/>
    <property type="match status" value="1"/>
</dbReference>
<dbReference type="GO" id="GO:0000155">
    <property type="term" value="F:phosphorelay sensor kinase activity"/>
    <property type="evidence" value="ECO:0007669"/>
    <property type="project" value="InterPro"/>
</dbReference>